<dbReference type="PANTHER" id="PTHR46060">
    <property type="entry name" value="MARINER MOS1 TRANSPOSASE-LIKE PROTEIN"/>
    <property type="match status" value="1"/>
</dbReference>
<dbReference type="GO" id="GO:0003690">
    <property type="term" value="F:double-stranded DNA binding"/>
    <property type="evidence" value="ECO:0007669"/>
    <property type="project" value="TreeGrafter"/>
</dbReference>
<dbReference type="GO" id="GO:0000729">
    <property type="term" value="P:DNA double-strand break processing"/>
    <property type="evidence" value="ECO:0007669"/>
    <property type="project" value="TreeGrafter"/>
</dbReference>
<dbReference type="GO" id="GO:0035861">
    <property type="term" value="C:site of double-strand break"/>
    <property type="evidence" value="ECO:0007669"/>
    <property type="project" value="TreeGrafter"/>
</dbReference>
<dbReference type="GO" id="GO:0000793">
    <property type="term" value="C:condensed chromosome"/>
    <property type="evidence" value="ECO:0007669"/>
    <property type="project" value="TreeGrafter"/>
</dbReference>
<dbReference type="GO" id="GO:0006303">
    <property type="term" value="P:double-strand break repair via nonhomologous end joining"/>
    <property type="evidence" value="ECO:0007669"/>
    <property type="project" value="TreeGrafter"/>
</dbReference>
<dbReference type="KEGG" id="nai:NECAME_14561"/>
<organism evidence="1 2">
    <name type="scientific">Necator americanus</name>
    <name type="common">Human hookworm</name>
    <dbReference type="NCBI Taxonomy" id="51031"/>
    <lineage>
        <taxon>Eukaryota</taxon>
        <taxon>Metazoa</taxon>
        <taxon>Ecdysozoa</taxon>
        <taxon>Nematoda</taxon>
        <taxon>Chromadorea</taxon>
        <taxon>Rhabditida</taxon>
        <taxon>Rhabditina</taxon>
        <taxon>Rhabditomorpha</taxon>
        <taxon>Strongyloidea</taxon>
        <taxon>Ancylostomatidae</taxon>
        <taxon>Bunostominae</taxon>
        <taxon>Necator</taxon>
    </lineage>
</organism>
<dbReference type="GO" id="GO:0005634">
    <property type="term" value="C:nucleus"/>
    <property type="evidence" value="ECO:0007669"/>
    <property type="project" value="TreeGrafter"/>
</dbReference>
<dbReference type="AlphaFoldDB" id="W2SMJ2"/>
<dbReference type="GO" id="GO:0031297">
    <property type="term" value="P:replication fork processing"/>
    <property type="evidence" value="ECO:0007669"/>
    <property type="project" value="TreeGrafter"/>
</dbReference>
<dbReference type="GO" id="GO:0044547">
    <property type="term" value="F:DNA topoisomerase binding"/>
    <property type="evidence" value="ECO:0007669"/>
    <property type="project" value="TreeGrafter"/>
</dbReference>
<sequence length="143" mass="16804">MKTTQFSKRIAACDEKWIVCNNVTRKRSWPKPDEPAQRMEVDLHQNKVMLSICWDYKGVIYFEVVPKNQNVNSEDLKKKRRELASRKGAVFHQDYARPYTSLATRRKLLELGWELMLHPPYSPDLAPSDHHLLRSVQNNLNAK</sequence>
<reference evidence="2" key="1">
    <citation type="journal article" date="2014" name="Nat. Genet.">
        <title>Genome of the human hookworm Necator americanus.</title>
        <authorList>
            <person name="Tang Y.T."/>
            <person name="Gao X."/>
            <person name="Rosa B.A."/>
            <person name="Abubucker S."/>
            <person name="Hallsworth-Pepin K."/>
            <person name="Martin J."/>
            <person name="Tyagi R."/>
            <person name="Heizer E."/>
            <person name="Zhang X."/>
            <person name="Bhonagiri-Palsikar V."/>
            <person name="Minx P."/>
            <person name="Warren W.C."/>
            <person name="Wang Q."/>
            <person name="Zhan B."/>
            <person name="Hotez P.J."/>
            <person name="Sternberg P.W."/>
            <person name="Dougall A."/>
            <person name="Gaze S.T."/>
            <person name="Mulvenna J."/>
            <person name="Sotillo J."/>
            <person name="Ranganathan S."/>
            <person name="Rabelo E.M."/>
            <person name="Wilson R.K."/>
            <person name="Felgner P.L."/>
            <person name="Bethony J."/>
            <person name="Hawdon J.M."/>
            <person name="Gasser R.B."/>
            <person name="Loukas A."/>
            <person name="Mitreva M."/>
        </authorList>
    </citation>
    <scope>NUCLEOTIDE SEQUENCE [LARGE SCALE GENOMIC DNA]</scope>
</reference>
<dbReference type="EMBL" id="KI668901">
    <property type="protein sequence ID" value="ETN70743.1"/>
    <property type="molecule type" value="Genomic_DNA"/>
</dbReference>
<dbReference type="OrthoDB" id="9970333at2759"/>
<dbReference type="GO" id="GO:0044774">
    <property type="term" value="P:mitotic DNA integrity checkpoint signaling"/>
    <property type="evidence" value="ECO:0007669"/>
    <property type="project" value="TreeGrafter"/>
</dbReference>
<dbReference type="InterPro" id="IPR001888">
    <property type="entry name" value="Transposase_1"/>
</dbReference>
<dbReference type="OMA" id="WVDEDAK"/>
<dbReference type="Gene3D" id="3.30.420.10">
    <property type="entry name" value="Ribonuclease H-like superfamily/Ribonuclease H"/>
    <property type="match status" value="1"/>
</dbReference>
<dbReference type="GO" id="GO:0015074">
    <property type="term" value="P:DNA integration"/>
    <property type="evidence" value="ECO:0007669"/>
    <property type="project" value="TreeGrafter"/>
</dbReference>
<name>W2SMJ2_NECAM</name>
<dbReference type="GO" id="GO:0046975">
    <property type="term" value="F:histone H3K36 methyltransferase activity"/>
    <property type="evidence" value="ECO:0007669"/>
    <property type="project" value="TreeGrafter"/>
</dbReference>
<dbReference type="GO" id="GO:0000014">
    <property type="term" value="F:single-stranded DNA endodeoxyribonuclease activity"/>
    <property type="evidence" value="ECO:0007669"/>
    <property type="project" value="TreeGrafter"/>
</dbReference>
<dbReference type="Proteomes" id="UP000053676">
    <property type="component" value="Unassembled WGS sequence"/>
</dbReference>
<dbReference type="GO" id="GO:0003697">
    <property type="term" value="F:single-stranded DNA binding"/>
    <property type="evidence" value="ECO:0007669"/>
    <property type="project" value="TreeGrafter"/>
</dbReference>
<dbReference type="PANTHER" id="PTHR46060:SF2">
    <property type="entry name" value="HISTONE-LYSINE N-METHYLTRANSFERASE SETMAR"/>
    <property type="match status" value="1"/>
</dbReference>
<dbReference type="Pfam" id="PF01359">
    <property type="entry name" value="Transposase_1"/>
    <property type="match status" value="1"/>
</dbReference>
<dbReference type="InterPro" id="IPR036397">
    <property type="entry name" value="RNaseH_sf"/>
</dbReference>
<dbReference type="GO" id="GO:0042800">
    <property type="term" value="F:histone H3K4 methyltransferase activity"/>
    <property type="evidence" value="ECO:0007669"/>
    <property type="project" value="TreeGrafter"/>
</dbReference>
<proteinExistence type="predicted"/>
<gene>
    <name evidence="1" type="ORF">NECAME_14561</name>
</gene>
<protein>
    <submittedName>
        <fullName evidence="1">Transposase</fullName>
    </submittedName>
</protein>
<evidence type="ECO:0000313" key="1">
    <source>
        <dbReference type="EMBL" id="ETN70743.1"/>
    </source>
</evidence>
<keyword evidence="2" id="KW-1185">Reference proteome</keyword>
<accession>W2SMJ2</accession>
<dbReference type="InterPro" id="IPR052709">
    <property type="entry name" value="Transposase-MT_Hybrid"/>
</dbReference>
<dbReference type="STRING" id="51031.W2SMJ2"/>
<evidence type="ECO:0000313" key="2">
    <source>
        <dbReference type="Proteomes" id="UP000053676"/>
    </source>
</evidence>